<organism evidence="1">
    <name type="scientific">Anguilla anguilla</name>
    <name type="common">European freshwater eel</name>
    <name type="synonym">Muraena anguilla</name>
    <dbReference type="NCBI Taxonomy" id="7936"/>
    <lineage>
        <taxon>Eukaryota</taxon>
        <taxon>Metazoa</taxon>
        <taxon>Chordata</taxon>
        <taxon>Craniata</taxon>
        <taxon>Vertebrata</taxon>
        <taxon>Euteleostomi</taxon>
        <taxon>Actinopterygii</taxon>
        <taxon>Neopterygii</taxon>
        <taxon>Teleostei</taxon>
        <taxon>Anguilliformes</taxon>
        <taxon>Anguillidae</taxon>
        <taxon>Anguilla</taxon>
    </lineage>
</organism>
<reference evidence="1" key="1">
    <citation type="submission" date="2014-11" db="EMBL/GenBank/DDBJ databases">
        <authorList>
            <person name="Amaro Gonzalez C."/>
        </authorList>
    </citation>
    <scope>NUCLEOTIDE SEQUENCE</scope>
</reference>
<dbReference type="EMBL" id="GBXM01058708">
    <property type="protein sequence ID" value="JAH49869.1"/>
    <property type="molecule type" value="Transcribed_RNA"/>
</dbReference>
<evidence type="ECO:0000313" key="1">
    <source>
        <dbReference type="EMBL" id="JAH49869.1"/>
    </source>
</evidence>
<reference evidence="1" key="2">
    <citation type="journal article" date="2015" name="Fish Shellfish Immunol.">
        <title>Early steps in the European eel (Anguilla anguilla)-Vibrio vulnificus interaction in the gills: Role of the RtxA13 toxin.</title>
        <authorList>
            <person name="Callol A."/>
            <person name="Pajuelo D."/>
            <person name="Ebbesson L."/>
            <person name="Teles M."/>
            <person name="MacKenzie S."/>
            <person name="Amaro C."/>
        </authorList>
    </citation>
    <scope>NUCLEOTIDE SEQUENCE</scope>
</reference>
<proteinExistence type="predicted"/>
<dbReference type="AlphaFoldDB" id="A0A0E9T872"/>
<name>A0A0E9T872_ANGAN</name>
<accession>A0A0E9T872</accession>
<sequence length="39" mass="4781">MKRRRDPREQKENSKIYIYRSDEFVLFSCTFAGLRIARV</sequence>
<protein>
    <submittedName>
        <fullName evidence="1">Uncharacterized protein</fullName>
    </submittedName>
</protein>